<dbReference type="EMBL" id="FOIZ01000001">
    <property type="protein sequence ID" value="SEW06259.1"/>
    <property type="molecule type" value="Genomic_DNA"/>
</dbReference>
<keyword evidence="3" id="KW-1133">Transmembrane helix</keyword>
<organism evidence="5 6">
    <name type="scientific">Cognatiyoonia koreensis</name>
    <dbReference type="NCBI Taxonomy" id="364200"/>
    <lineage>
        <taxon>Bacteria</taxon>
        <taxon>Pseudomonadati</taxon>
        <taxon>Pseudomonadota</taxon>
        <taxon>Alphaproteobacteria</taxon>
        <taxon>Rhodobacterales</taxon>
        <taxon>Paracoccaceae</taxon>
        <taxon>Cognatiyoonia</taxon>
    </lineage>
</organism>
<name>A0A1I0NYP5_9RHOB</name>
<dbReference type="AlphaFoldDB" id="A0A1I0NYP5"/>
<feature type="transmembrane region" description="Helical" evidence="3">
    <location>
        <begin position="97"/>
        <end position="117"/>
    </location>
</feature>
<evidence type="ECO:0000313" key="6">
    <source>
        <dbReference type="Proteomes" id="UP000199167"/>
    </source>
</evidence>
<dbReference type="InterPro" id="IPR043128">
    <property type="entry name" value="Rev_trsase/Diguanyl_cyclase"/>
</dbReference>
<keyword evidence="3" id="KW-0472">Membrane</keyword>
<protein>
    <recommendedName>
        <fullName evidence="1">diguanylate cyclase</fullName>
        <ecNumber evidence="1">2.7.7.65</ecNumber>
    </recommendedName>
</protein>
<evidence type="ECO:0000256" key="3">
    <source>
        <dbReference type="SAM" id="Phobius"/>
    </source>
</evidence>
<feature type="transmembrane region" description="Helical" evidence="3">
    <location>
        <begin position="39"/>
        <end position="59"/>
    </location>
</feature>
<gene>
    <name evidence="5" type="ORF">SAMN04488515_0872</name>
</gene>
<comment type="catalytic activity">
    <reaction evidence="2">
        <text>2 GTP = 3',3'-c-di-GMP + 2 diphosphate</text>
        <dbReference type="Rhea" id="RHEA:24898"/>
        <dbReference type="ChEBI" id="CHEBI:33019"/>
        <dbReference type="ChEBI" id="CHEBI:37565"/>
        <dbReference type="ChEBI" id="CHEBI:58805"/>
        <dbReference type="EC" id="2.7.7.65"/>
    </reaction>
</comment>
<keyword evidence="3" id="KW-0812">Transmembrane</keyword>
<dbReference type="PROSITE" id="PS50887">
    <property type="entry name" value="GGDEF"/>
    <property type="match status" value="1"/>
</dbReference>
<feature type="transmembrane region" description="Helical" evidence="3">
    <location>
        <begin position="230"/>
        <end position="249"/>
    </location>
</feature>
<feature type="transmembrane region" description="Helical" evidence="3">
    <location>
        <begin position="71"/>
        <end position="90"/>
    </location>
</feature>
<sequence length="483" mass="53278">MCSYEFRARGTALVGLENPERDATEQHRYINWLKAARKWVTLAAIVLVFFGLAENLLGVSLSTYTFGTDAATSPLSAFSITLLAFAISLGDRREAHAWHGSVIALFAILAVSAQRVAPLFVDHIPFGTYFVAGTVGTDTMLIICLLAVSVLMRFQTAVLGLATWLAACALILNGIIGHTYGLPYFDGEMAILTLLSLVCCLIGTLALYLHRPLVRVVFMTGSIGFRTRTMMAVGFLAPWFCGLLLYRWYGVPEREFHVEATLISAIIWTMLAVTLASGFSQERADKERRAAEKRLAEQALTDSLTGLPNRAALTARLTTYWTRFQRFNVPSAIILIDLDHFKAINDTFGHDMGDNVLRAVRGALLPYLRQDDIVARWGGEEFICVLKNTDLRQLQHISERLRAAIRAISDLPALSHGKGPVKVSASVGVSTFLAGDRGYEAAIKRADDALYVAKRHGRNRVIFDGALRPQPTRQKRFGNVLTA</sequence>
<proteinExistence type="predicted"/>
<feature type="transmembrane region" description="Helical" evidence="3">
    <location>
        <begin position="129"/>
        <end position="151"/>
    </location>
</feature>
<dbReference type="InterPro" id="IPR029787">
    <property type="entry name" value="Nucleotide_cyclase"/>
</dbReference>
<dbReference type="InterPro" id="IPR050469">
    <property type="entry name" value="Diguanylate_Cyclase"/>
</dbReference>
<dbReference type="SUPFAM" id="SSF55073">
    <property type="entry name" value="Nucleotide cyclase"/>
    <property type="match status" value="1"/>
</dbReference>
<evidence type="ECO:0000259" key="4">
    <source>
        <dbReference type="PROSITE" id="PS50887"/>
    </source>
</evidence>
<dbReference type="Proteomes" id="UP000199167">
    <property type="component" value="Unassembled WGS sequence"/>
</dbReference>
<reference evidence="5 6" key="1">
    <citation type="submission" date="2016-10" db="EMBL/GenBank/DDBJ databases">
        <authorList>
            <person name="de Groot N.N."/>
        </authorList>
    </citation>
    <scope>NUCLEOTIDE SEQUENCE [LARGE SCALE GENOMIC DNA]</scope>
    <source>
        <strain evidence="5 6">DSM 17925</strain>
    </source>
</reference>
<dbReference type="NCBIfam" id="TIGR00254">
    <property type="entry name" value="GGDEF"/>
    <property type="match status" value="1"/>
</dbReference>
<keyword evidence="6" id="KW-1185">Reference proteome</keyword>
<dbReference type="SMART" id="SM00267">
    <property type="entry name" value="GGDEF"/>
    <property type="match status" value="1"/>
</dbReference>
<dbReference type="Pfam" id="PF00990">
    <property type="entry name" value="GGDEF"/>
    <property type="match status" value="1"/>
</dbReference>
<dbReference type="InterPro" id="IPR000160">
    <property type="entry name" value="GGDEF_dom"/>
</dbReference>
<dbReference type="EC" id="2.7.7.65" evidence="1"/>
<dbReference type="PANTHER" id="PTHR45138:SF9">
    <property type="entry name" value="DIGUANYLATE CYCLASE DGCM-RELATED"/>
    <property type="match status" value="1"/>
</dbReference>
<feature type="domain" description="GGDEF" evidence="4">
    <location>
        <begin position="329"/>
        <end position="466"/>
    </location>
</feature>
<feature type="transmembrane region" description="Helical" evidence="3">
    <location>
        <begin position="158"/>
        <end position="177"/>
    </location>
</feature>
<feature type="transmembrane region" description="Helical" evidence="3">
    <location>
        <begin position="189"/>
        <end position="209"/>
    </location>
</feature>
<dbReference type="STRING" id="364200.SAMN04488515_0872"/>
<dbReference type="CDD" id="cd01949">
    <property type="entry name" value="GGDEF"/>
    <property type="match status" value="1"/>
</dbReference>
<dbReference type="FunFam" id="3.30.70.270:FF:000001">
    <property type="entry name" value="Diguanylate cyclase domain protein"/>
    <property type="match status" value="1"/>
</dbReference>
<dbReference type="PANTHER" id="PTHR45138">
    <property type="entry name" value="REGULATORY COMPONENTS OF SENSORY TRANSDUCTION SYSTEM"/>
    <property type="match status" value="1"/>
</dbReference>
<accession>A0A1I0NYP5</accession>
<evidence type="ECO:0000256" key="2">
    <source>
        <dbReference type="ARBA" id="ARBA00034247"/>
    </source>
</evidence>
<evidence type="ECO:0000313" key="5">
    <source>
        <dbReference type="EMBL" id="SEW06259.1"/>
    </source>
</evidence>
<dbReference type="GO" id="GO:0052621">
    <property type="term" value="F:diguanylate cyclase activity"/>
    <property type="evidence" value="ECO:0007669"/>
    <property type="project" value="UniProtKB-EC"/>
</dbReference>
<feature type="transmembrane region" description="Helical" evidence="3">
    <location>
        <begin position="261"/>
        <end position="279"/>
    </location>
</feature>
<dbReference type="OrthoDB" id="9812260at2"/>
<evidence type="ECO:0000256" key="1">
    <source>
        <dbReference type="ARBA" id="ARBA00012528"/>
    </source>
</evidence>
<dbReference type="Gene3D" id="3.30.70.270">
    <property type="match status" value="1"/>
</dbReference>